<gene>
    <name evidence="7" type="ORF">KFE25_011665</name>
</gene>
<evidence type="ECO:0000313" key="7">
    <source>
        <dbReference type="EMBL" id="KAG8458134.1"/>
    </source>
</evidence>
<keyword evidence="2 6" id="KW-0812">Transmembrane</keyword>
<keyword evidence="8" id="KW-1185">Reference proteome</keyword>
<evidence type="ECO:0000256" key="4">
    <source>
        <dbReference type="ARBA" id="ARBA00023136"/>
    </source>
</evidence>
<comment type="caution">
    <text evidence="7">The sequence shown here is derived from an EMBL/GenBank/DDBJ whole genome shotgun (WGS) entry which is preliminary data.</text>
</comment>
<dbReference type="EMBL" id="JAGTXO010000056">
    <property type="protein sequence ID" value="KAG8458134.1"/>
    <property type="molecule type" value="Genomic_DNA"/>
</dbReference>
<protein>
    <submittedName>
        <fullName evidence="7">Uncharacterized protein</fullName>
    </submittedName>
</protein>
<dbReference type="Pfam" id="PF02535">
    <property type="entry name" value="Zip"/>
    <property type="match status" value="1"/>
</dbReference>
<evidence type="ECO:0000256" key="5">
    <source>
        <dbReference type="SAM" id="MobiDB-lite"/>
    </source>
</evidence>
<organism evidence="7 8">
    <name type="scientific">Diacronema lutheri</name>
    <name type="common">Unicellular marine alga</name>
    <name type="synonym">Monochrysis lutheri</name>
    <dbReference type="NCBI Taxonomy" id="2081491"/>
    <lineage>
        <taxon>Eukaryota</taxon>
        <taxon>Haptista</taxon>
        <taxon>Haptophyta</taxon>
        <taxon>Pavlovophyceae</taxon>
        <taxon>Pavlovales</taxon>
        <taxon>Pavlovaceae</taxon>
        <taxon>Diacronema</taxon>
    </lineage>
</organism>
<feature type="transmembrane region" description="Helical" evidence="6">
    <location>
        <begin position="375"/>
        <end position="391"/>
    </location>
</feature>
<reference evidence="7" key="1">
    <citation type="submission" date="2021-05" db="EMBL/GenBank/DDBJ databases">
        <title>The genome of the haptophyte Pavlova lutheri (Diacronema luteri, Pavlovales) - a model for lipid biosynthesis in eukaryotic algae.</title>
        <authorList>
            <person name="Hulatt C.J."/>
            <person name="Posewitz M.C."/>
        </authorList>
    </citation>
    <scope>NUCLEOTIDE SEQUENCE</scope>
    <source>
        <strain evidence="7">NIVA-4/92</strain>
    </source>
</reference>
<evidence type="ECO:0000256" key="2">
    <source>
        <dbReference type="ARBA" id="ARBA00022692"/>
    </source>
</evidence>
<comment type="subcellular location">
    <subcellularLocation>
        <location evidence="1">Membrane</location>
        <topology evidence="1">Multi-pass membrane protein</topology>
    </subcellularLocation>
</comment>
<keyword evidence="3 6" id="KW-1133">Transmembrane helix</keyword>
<feature type="transmembrane region" description="Helical" evidence="6">
    <location>
        <begin position="46"/>
        <end position="63"/>
    </location>
</feature>
<dbReference type="AlphaFoldDB" id="A0A8J5XAW0"/>
<feature type="transmembrane region" description="Helical" evidence="6">
    <location>
        <begin position="12"/>
        <end position="34"/>
    </location>
</feature>
<dbReference type="PANTHER" id="PTHR11040:SF205">
    <property type="entry name" value="ZINC TRANSPORTER ZUPT"/>
    <property type="match status" value="1"/>
</dbReference>
<evidence type="ECO:0000256" key="6">
    <source>
        <dbReference type="SAM" id="Phobius"/>
    </source>
</evidence>
<dbReference type="PANTHER" id="PTHR11040">
    <property type="entry name" value="ZINC/IRON TRANSPORTER"/>
    <property type="match status" value="1"/>
</dbReference>
<dbReference type="OMA" id="RESMHQF"/>
<name>A0A8J5XAW0_DIALT</name>
<feature type="transmembrane region" description="Helical" evidence="6">
    <location>
        <begin position="337"/>
        <end position="355"/>
    </location>
</feature>
<dbReference type="InterPro" id="IPR003689">
    <property type="entry name" value="ZIP"/>
</dbReference>
<dbReference type="Proteomes" id="UP000751190">
    <property type="component" value="Unassembled WGS sequence"/>
</dbReference>
<proteinExistence type="predicted"/>
<evidence type="ECO:0000313" key="8">
    <source>
        <dbReference type="Proteomes" id="UP000751190"/>
    </source>
</evidence>
<evidence type="ECO:0000256" key="3">
    <source>
        <dbReference type="ARBA" id="ARBA00022989"/>
    </source>
</evidence>
<dbReference type="GO" id="GO:0016020">
    <property type="term" value="C:membrane"/>
    <property type="evidence" value="ECO:0007669"/>
    <property type="project" value="UniProtKB-SubCell"/>
</dbReference>
<dbReference type="GO" id="GO:0005385">
    <property type="term" value="F:zinc ion transmembrane transporter activity"/>
    <property type="evidence" value="ECO:0007669"/>
    <property type="project" value="TreeGrafter"/>
</dbReference>
<feature type="transmembrane region" description="Helical" evidence="6">
    <location>
        <begin position="83"/>
        <end position="105"/>
    </location>
</feature>
<feature type="region of interest" description="Disordered" evidence="5">
    <location>
        <begin position="160"/>
        <end position="183"/>
    </location>
</feature>
<dbReference type="OrthoDB" id="262547at2759"/>
<evidence type="ECO:0000256" key="1">
    <source>
        <dbReference type="ARBA" id="ARBA00004141"/>
    </source>
</evidence>
<sequence>MASGEREREANLGLAIGLSIGSGLCTSIGGLAVFLEVISKQSQSRILSSALALSAGVMLYVSFIEIFGKAQQSIAKRYADGAALAITTICFFVGMAITAILELVVHHITHLIGAPHSHEPLDPPPGLTGERAAASAMARSSPVGEVRVVVNDDAARAGPFYDGASGAPGERAHERRGANGNGSTTLDALAGVLPAEREGSDGSRVDRTSVTSTALMTALAIALHNFPEGLATFIATLAQPSLGIALSVAIAVHNVPEGMAVAFPVYYASGSKRKGFLWATLSGLTEPIGGSLGARARLSLEARASVRRRPGSTRQLAVRSRAAGPGWLLLRDHLDDLGFGVVFAMVGGMMVFIVIHEMVPIAVKYETDQVRTTGFLVLGMLIMAVSLVLFVL</sequence>
<accession>A0A8J5XAW0</accession>
<keyword evidence="4 6" id="KW-0472">Membrane</keyword>